<dbReference type="GO" id="GO:0000287">
    <property type="term" value="F:magnesium ion binding"/>
    <property type="evidence" value="ECO:0007669"/>
    <property type="project" value="InterPro"/>
</dbReference>
<evidence type="ECO:0000313" key="2">
    <source>
        <dbReference type="Proteomes" id="UP000290909"/>
    </source>
</evidence>
<accession>A0A449BJ29</accession>
<protein>
    <submittedName>
        <fullName evidence="1">Holliday junction resolvase</fullName>
    </submittedName>
</protein>
<keyword evidence="2" id="KW-1185">Reference proteome</keyword>
<gene>
    <name evidence="1" type="ORF">NCTC10172_00477</name>
</gene>
<organism evidence="1 2">
    <name type="scientific">Acholeplasma hippikon</name>
    <dbReference type="NCBI Taxonomy" id="264636"/>
    <lineage>
        <taxon>Bacteria</taxon>
        <taxon>Bacillati</taxon>
        <taxon>Mycoplasmatota</taxon>
        <taxon>Mollicutes</taxon>
        <taxon>Acholeplasmatales</taxon>
        <taxon>Acholeplasmataceae</taxon>
        <taxon>Acholeplasma</taxon>
    </lineage>
</organism>
<dbReference type="Pfam" id="PF05866">
    <property type="entry name" value="RusA"/>
    <property type="match status" value="1"/>
</dbReference>
<dbReference type="EMBL" id="LR215050">
    <property type="protein sequence ID" value="VEU82466.1"/>
    <property type="molecule type" value="Genomic_DNA"/>
</dbReference>
<dbReference type="InterPro" id="IPR036614">
    <property type="entry name" value="RusA-like_sf"/>
</dbReference>
<dbReference type="KEGG" id="ahk:NCTC10172_00477"/>
<dbReference type="Gene3D" id="3.30.1330.70">
    <property type="entry name" value="Holliday junction resolvase RusA"/>
    <property type="match status" value="1"/>
</dbReference>
<sequence>MKLFLLMESPTVTAQQAKVAVVGNRPMFYKPEKVKAARQMLIKHLRPFKPDTPYEGPLELHVIWKFPRGKRHKNFEWRITKPDTDNLQKMLKDCMTEVGFWKDDALVVKEIAEKVWSDEPTGISIEIEVFEKFKEEAGWM</sequence>
<name>A0A449BJ29_9MOLU</name>
<dbReference type="GO" id="GO:0006281">
    <property type="term" value="P:DNA repair"/>
    <property type="evidence" value="ECO:0007669"/>
    <property type="project" value="InterPro"/>
</dbReference>
<evidence type="ECO:0000313" key="1">
    <source>
        <dbReference type="EMBL" id="VEU82466.1"/>
    </source>
</evidence>
<proteinExistence type="predicted"/>
<reference evidence="1 2" key="1">
    <citation type="submission" date="2019-01" db="EMBL/GenBank/DDBJ databases">
        <authorList>
            <consortium name="Pathogen Informatics"/>
        </authorList>
    </citation>
    <scope>NUCLEOTIDE SEQUENCE [LARGE SCALE GENOMIC DNA]</scope>
    <source>
        <strain evidence="1 2">NCTC10172</strain>
    </source>
</reference>
<dbReference type="SUPFAM" id="SSF103084">
    <property type="entry name" value="Holliday junction resolvase RusA"/>
    <property type="match status" value="1"/>
</dbReference>
<dbReference type="Proteomes" id="UP000290909">
    <property type="component" value="Chromosome"/>
</dbReference>
<dbReference type="GO" id="GO:0006310">
    <property type="term" value="P:DNA recombination"/>
    <property type="evidence" value="ECO:0007669"/>
    <property type="project" value="InterPro"/>
</dbReference>
<dbReference type="STRING" id="1408416.GCA_000702765_00012"/>
<dbReference type="AlphaFoldDB" id="A0A449BJ29"/>
<dbReference type="InterPro" id="IPR008822">
    <property type="entry name" value="Endonuclease_RusA-like"/>
</dbReference>